<dbReference type="InterPro" id="IPR052163">
    <property type="entry name" value="DGC-Regulatory_Protein"/>
</dbReference>
<feature type="domain" description="GGDEF" evidence="1">
    <location>
        <begin position="23"/>
        <end position="57"/>
    </location>
</feature>
<keyword evidence="3" id="KW-1185">Reference proteome</keyword>
<evidence type="ECO:0000313" key="3">
    <source>
        <dbReference type="Proteomes" id="UP000401081"/>
    </source>
</evidence>
<proteinExistence type="predicted"/>
<sequence length="60" mass="6960">MCQRKLATVIERQQMQARLLHLAQYDQLTDLPNRSLLYDRLKAALLSARREQGQLSAVVH</sequence>
<dbReference type="Pfam" id="PF00990">
    <property type="entry name" value="GGDEF"/>
    <property type="match status" value="1"/>
</dbReference>
<protein>
    <submittedName>
        <fullName evidence="2">MHYT domain (Predicted integral membrane sensor domain)</fullName>
    </submittedName>
</protein>
<dbReference type="Gene3D" id="3.30.70.270">
    <property type="match status" value="1"/>
</dbReference>
<dbReference type="InterPro" id="IPR043128">
    <property type="entry name" value="Rev_trsase/Diguanyl_cyclase"/>
</dbReference>
<evidence type="ECO:0000313" key="2">
    <source>
        <dbReference type="EMBL" id="VFS77114.1"/>
    </source>
</evidence>
<reference evidence="2 3" key="1">
    <citation type="submission" date="2019-03" db="EMBL/GenBank/DDBJ databases">
        <authorList>
            <consortium name="Pathogen Informatics"/>
        </authorList>
    </citation>
    <scope>NUCLEOTIDE SEQUENCE [LARGE SCALE GENOMIC DNA]</scope>
    <source>
        <strain evidence="2 3">NCTC12993</strain>
    </source>
</reference>
<accession>A0A485BVI0</accession>
<dbReference type="InterPro" id="IPR000160">
    <property type="entry name" value="GGDEF_dom"/>
</dbReference>
<dbReference type="Proteomes" id="UP000401081">
    <property type="component" value="Unassembled WGS sequence"/>
</dbReference>
<gene>
    <name evidence="2" type="ORF">NCTC12993_05536</name>
</gene>
<dbReference type="PANTHER" id="PTHR46663">
    <property type="entry name" value="DIGUANYLATE CYCLASE DGCT-RELATED"/>
    <property type="match status" value="1"/>
</dbReference>
<dbReference type="EMBL" id="CAADJD010000023">
    <property type="protein sequence ID" value="VFS77114.1"/>
    <property type="molecule type" value="Genomic_DNA"/>
</dbReference>
<evidence type="ECO:0000259" key="1">
    <source>
        <dbReference type="Pfam" id="PF00990"/>
    </source>
</evidence>
<name>A0A485BVI0_KLUCR</name>
<dbReference type="PANTHER" id="PTHR46663:SF3">
    <property type="entry name" value="SLL0267 PROTEIN"/>
    <property type="match status" value="1"/>
</dbReference>
<organism evidence="2 3">
    <name type="scientific">Kluyvera cryocrescens</name>
    <name type="common">Kluyvera citrophila</name>
    <dbReference type="NCBI Taxonomy" id="580"/>
    <lineage>
        <taxon>Bacteria</taxon>
        <taxon>Pseudomonadati</taxon>
        <taxon>Pseudomonadota</taxon>
        <taxon>Gammaproteobacteria</taxon>
        <taxon>Enterobacterales</taxon>
        <taxon>Enterobacteriaceae</taxon>
        <taxon>Kluyvera</taxon>
    </lineage>
</organism>
<dbReference type="AlphaFoldDB" id="A0A485BVI0"/>